<dbReference type="PANTHER" id="PTHR11360:SF315">
    <property type="entry name" value="TRANSPORTER MCH2-RELATED"/>
    <property type="match status" value="1"/>
</dbReference>
<dbReference type="OrthoDB" id="2213137at2759"/>
<dbReference type="InterPro" id="IPR036259">
    <property type="entry name" value="MFS_trans_sf"/>
</dbReference>
<evidence type="ECO:0000313" key="5">
    <source>
        <dbReference type="EMBL" id="ODV60187.1"/>
    </source>
</evidence>
<dbReference type="Gene3D" id="1.20.1250.20">
    <property type="entry name" value="MFS general substrate transporter like domains"/>
    <property type="match status" value="2"/>
</dbReference>
<feature type="transmembrane region" description="Helical" evidence="3">
    <location>
        <begin position="48"/>
        <end position="66"/>
    </location>
</feature>
<dbReference type="GeneID" id="30963530"/>
<feature type="transmembrane region" description="Helical" evidence="3">
    <location>
        <begin position="378"/>
        <end position="396"/>
    </location>
</feature>
<protein>
    <submittedName>
        <fullName evidence="5">MFS general substrate transporter</fullName>
    </submittedName>
</protein>
<dbReference type="PROSITE" id="PS50850">
    <property type="entry name" value="MFS"/>
    <property type="match status" value="1"/>
</dbReference>
<reference evidence="6" key="1">
    <citation type="submission" date="2016-05" db="EMBL/GenBank/DDBJ databases">
        <title>Comparative genomics of biotechnologically important yeasts.</title>
        <authorList>
            <consortium name="DOE Joint Genome Institute"/>
            <person name="Riley R."/>
            <person name="Haridas S."/>
            <person name="Wolfe K.H."/>
            <person name="Lopes M.R."/>
            <person name="Hittinger C.T."/>
            <person name="Goker M."/>
            <person name="Salamov A."/>
            <person name="Wisecaver J."/>
            <person name="Long T.M."/>
            <person name="Aerts A.L."/>
            <person name="Barry K."/>
            <person name="Choi C."/>
            <person name="Clum A."/>
            <person name="Coughlan A.Y."/>
            <person name="Deshpande S."/>
            <person name="Douglass A.P."/>
            <person name="Hanson S.J."/>
            <person name="Klenk H.-P."/>
            <person name="Labutti K."/>
            <person name="Lapidus A."/>
            <person name="Lindquist E."/>
            <person name="Lipzen A."/>
            <person name="Meier-Kolthoff J.P."/>
            <person name="Ohm R.A."/>
            <person name="Otillar R.P."/>
            <person name="Pangilinan J."/>
            <person name="Peng Y."/>
            <person name="Rokas A."/>
            <person name="Rosa C.A."/>
            <person name="Scheuner C."/>
            <person name="Sibirny A.A."/>
            <person name="Slot J.C."/>
            <person name="Stielow J.B."/>
            <person name="Sun H."/>
            <person name="Kurtzman C.P."/>
            <person name="Blackwell M."/>
            <person name="Grigoriev I.V."/>
            <person name="Jeffries T.W."/>
        </authorList>
    </citation>
    <scope>NUCLEOTIDE SEQUENCE [LARGE SCALE GENOMIC DNA]</scope>
    <source>
        <strain evidence="6">DSM 1968</strain>
    </source>
</reference>
<dbReference type="GO" id="GO:0005739">
    <property type="term" value="C:mitochondrion"/>
    <property type="evidence" value="ECO:0007669"/>
    <property type="project" value="EnsemblFungi"/>
</dbReference>
<dbReference type="PANTHER" id="PTHR11360">
    <property type="entry name" value="MONOCARBOXYLATE TRANSPORTER"/>
    <property type="match status" value="1"/>
</dbReference>
<feature type="transmembrane region" description="Helical" evidence="3">
    <location>
        <begin position="283"/>
        <end position="302"/>
    </location>
</feature>
<feature type="non-terminal residue" evidence="5">
    <location>
        <position position="474"/>
    </location>
</feature>
<accession>A0A1D2VFD8</accession>
<dbReference type="EMBL" id="KV454483">
    <property type="protein sequence ID" value="ODV60187.1"/>
    <property type="molecule type" value="Genomic_DNA"/>
</dbReference>
<proteinExistence type="inferred from homology"/>
<feature type="non-terminal residue" evidence="5">
    <location>
        <position position="1"/>
    </location>
</feature>
<sequence length="474" mass="52994">PDGGYGWVCAICSLFIMFSTWGSNASFGVFLSYYINNNTFDGATKYDFALIGGIIVLLAQILAPVAMLSTQIFGFYETLFLGVFLQALGYISSSFATQIWQLYLSQGVCVGISFAFLFIPSTIVLPTWFLKKRATAMGIAVAGTGLGGLIFALAANKLIHQTGDQKWALRMVGIVTTFVSLISSILITPRNYCKSKISWSRSRQQFLIIFDISVIYEPSIQIIAFWFGLVLLGYILIIYSLSDYAITIGLSQHQGSVIIAVLNTGQAVCRPVLGIIADKIGRVNFTIISQALTFILIFAFWINAKSYALLIAFSFLIGGIVGVGNLMNVPLTADCVPPERFPAAWSYVSIVVSIFCLVAEVIALAMRDYSLKNPYINTQIFSGCLFVAAILILLLLREIKIKILLKERNKHNEENILYLEKNNSKIQNQELKKFIVNNEEVTWEKLKKRKRNYFHLLKNTPKSYFKRCFFPAKI</sequence>
<dbReference type="InterPro" id="IPR050327">
    <property type="entry name" value="Proton-linked_MCT"/>
</dbReference>
<feature type="transmembrane region" description="Helical" evidence="3">
    <location>
        <begin position="103"/>
        <end position="129"/>
    </location>
</feature>
<feature type="transmembrane region" description="Helical" evidence="3">
    <location>
        <begin position="343"/>
        <end position="366"/>
    </location>
</feature>
<feature type="domain" description="Major facilitator superfamily (MFS) profile" evidence="4">
    <location>
        <begin position="8"/>
        <end position="400"/>
    </location>
</feature>
<dbReference type="GO" id="GO:0022857">
    <property type="term" value="F:transmembrane transporter activity"/>
    <property type="evidence" value="ECO:0007669"/>
    <property type="project" value="InterPro"/>
</dbReference>
<keyword evidence="3" id="KW-0812">Transmembrane</keyword>
<dbReference type="AlphaFoldDB" id="A0A1D2VFD8"/>
<comment type="similarity">
    <text evidence="2">Belongs to the major facilitator superfamily. Monocarboxylate porter (TC 2.A.1.13) family.</text>
</comment>
<dbReference type="InParanoid" id="A0A1D2VFD8"/>
<dbReference type="Pfam" id="PF07690">
    <property type="entry name" value="MFS_1"/>
    <property type="match status" value="2"/>
</dbReference>
<keyword evidence="6" id="KW-1185">Reference proteome</keyword>
<evidence type="ECO:0000259" key="4">
    <source>
        <dbReference type="PROSITE" id="PS50850"/>
    </source>
</evidence>
<evidence type="ECO:0000256" key="1">
    <source>
        <dbReference type="ARBA" id="ARBA00004141"/>
    </source>
</evidence>
<keyword evidence="3" id="KW-1133">Transmembrane helix</keyword>
<feature type="transmembrane region" description="Helical" evidence="3">
    <location>
        <begin position="7"/>
        <end position="36"/>
    </location>
</feature>
<evidence type="ECO:0000256" key="2">
    <source>
        <dbReference type="ARBA" id="ARBA00006727"/>
    </source>
</evidence>
<feature type="transmembrane region" description="Helical" evidence="3">
    <location>
        <begin position="208"/>
        <end position="237"/>
    </location>
</feature>
<dbReference type="RefSeq" id="XP_020046494.1">
    <property type="nucleotide sequence ID" value="XM_020189894.2"/>
</dbReference>
<feature type="transmembrane region" description="Helical" evidence="3">
    <location>
        <begin position="136"/>
        <end position="155"/>
    </location>
</feature>
<dbReference type="Proteomes" id="UP000095038">
    <property type="component" value="Unassembled WGS sequence"/>
</dbReference>
<dbReference type="InterPro" id="IPR011701">
    <property type="entry name" value="MFS"/>
</dbReference>
<keyword evidence="3" id="KW-0472">Membrane</keyword>
<dbReference type="InterPro" id="IPR020846">
    <property type="entry name" value="MFS_dom"/>
</dbReference>
<dbReference type="CDD" id="cd17352">
    <property type="entry name" value="MFS_MCT_SLC16"/>
    <property type="match status" value="1"/>
</dbReference>
<evidence type="ECO:0000256" key="3">
    <source>
        <dbReference type="SAM" id="Phobius"/>
    </source>
</evidence>
<evidence type="ECO:0000313" key="6">
    <source>
        <dbReference type="Proteomes" id="UP000095038"/>
    </source>
</evidence>
<dbReference type="FunCoup" id="A0A1D2VFD8">
    <property type="interactions" value="445"/>
</dbReference>
<name>A0A1D2VFD8_9ASCO</name>
<dbReference type="GO" id="GO:0016020">
    <property type="term" value="C:membrane"/>
    <property type="evidence" value="ECO:0007669"/>
    <property type="project" value="UniProtKB-SubCell"/>
</dbReference>
<feature type="transmembrane region" description="Helical" evidence="3">
    <location>
        <begin position="308"/>
        <end position="331"/>
    </location>
</feature>
<gene>
    <name evidence="5" type="ORF">ASCRUDRAFT_25571</name>
</gene>
<organism evidence="5 6">
    <name type="scientific">Ascoidea rubescens DSM 1968</name>
    <dbReference type="NCBI Taxonomy" id="1344418"/>
    <lineage>
        <taxon>Eukaryota</taxon>
        <taxon>Fungi</taxon>
        <taxon>Dikarya</taxon>
        <taxon>Ascomycota</taxon>
        <taxon>Saccharomycotina</taxon>
        <taxon>Saccharomycetes</taxon>
        <taxon>Ascoideaceae</taxon>
        <taxon>Ascoidea</taxon>
    </lineage>
</organism>
<comment type="subcellular location">
    <subcellularLocation>
        <location evidence="1">Membrane</location>
        <topology evidence="1">Multi-pass membrane protein</topology>
    </subcellularLocation>
</comment>
<feature type="transmembrane region" description="Helical" evidence="3">
    <location>
        <begin position="167"/>
        <end position="187"/>
    </location>
</feature>
<dbReference type="SUPFAM" id="SSF103473">
    <property type="entry name" value="MFS general substrate transporter"/>
    <property type="match status" value="1"/>
</dbReference>
<feature type="transmembrane region" description="Helical" evidence="3">
    <location>
        <begin position="73"/>
        <end position="91"/>
    </location>
</feature>